<dbReference type="Proteomes" id="UP001610446">
    <property type="component" value="Unassembled WGS sequence"/>
</dbReference>
<organism evidence="1 2">
    <name type="scientific">Aspergillus pseudoustus</name>
    <dbReference type="NCBI Taxonomy" id="1810923"/>
    <lineage>
        <taxon>Eukaryota</taxon>
        <taxon>Fungi</taxon>
        <taxon>Dikarya</taxon>
        <taxon>Ascomycota</taxon>
        <taxon>Pezizomycotina</taxon>
        <taxon>Eurotiomycetes</taxon>
        <taxon>Eurotiomycetidae</taxon>
        <taxon>Eurotiales</taxon>
        <taxon>Aspergillaceae</taxon>
        <taxon>Aspergillus</taxon>
        <taxon>Aspergillus subgen. Nidulantes</taxon>
    </lineage>
</organism>
<keyword evidence="2" id="KW-1185">Reference proteome</keyword>
<sequence>MATTTEKKASLVLARRNRSLKRRVRGPIYNLPPLSENDVLVQIYALWLHYSKIVIARANPNPFHVSLLLRHRQHSPHHRLCCQGIQEERDRVEADLTVDKPKDRAQIFADTVSAPDCAQDVESNIGSSPHVAGHDA</sequence>
<reference evidence="1 2" key="1">
    <citation type="submission" date="2024-07" db="EMBL/GenBank/DDBJ databases">
        <title>Section-level genome sequencing and comparative genomics of Aspergillus sections Usti and Cavernicolus.</title>
        <authorList>
            <consortium name="Lawrence Berkeley National Laboratory"/>
            <person name="Nybo J.L."/>
            <person name="Vesth T.C."/>
            <person name="Theobald S."/>
            <person name="Frisvad J.C."/>
            <person name="Larsen T.O."/>
            <person name="Kjaerboelling I."/>
            <person name="Rothschild-Mancinelli K."/>
            <person name="Lyhne E.K."/>
            <person name="Kogle M.E."/>
            <person name="Barry K."/>
            <person name="Clum A."/>
            <person name="Na H."/>
            <person name="Ledsgaard L."/>
            <person name="Lin J."/>
            <person name="Lipzen A."/>
            <person name="Kuo A."/>
            <person name="Riley R."/>
            <person name="Mondo S."/>
            <person name="Labutti K."/>
            <person name="Haridas S."/>
            <person name="Pangalinan J."/>
            <person name="Salamov A.A."/>
            <person name="Simmons B.A."/>
            <person name="Magnuson J.K."/>
            <person name="Chen J."/>
            <person name="Drula E."/>
            <person name="Henrissat B."/>
            <person name="Wiebenga A."/>
            <person name="Lubbers R.J."/>
            <person name="Gomes A.C."/>
            <person name="Makela M.R."/>
            <person name="Stajich J."/>
            <person name="Grigoriev I.V."/>
            <person name="Mortensen U.H."/>
            <person name="De Vries R.P."/>
            <person name="Baker S.E."/>
            <person name="Andersen M.R."/>
        </authorList>
    </citation>
    <scope>NUCLEOTIDE SEQUENCE [LARGE SCALE GENOMIC DNA]</scope>
    <source>
        <strain evidence="1 2">CBS 123904</strain>
    </source>
</reference>
<dbReference type="EMBL" id="JBFXLU010000103">
    <property type="protein sequence ID" value="KAL2842044.1"/>
    <property type="molecule type" value="Genomic_DNA"/>
</dbReference>
<proteinExistence type="predicted"/>
<accession>A0ABR4JPU0</accession>
<name>A0ABR4JPU0_9EURO</name>
<evidence type="ECO:0000313" key="1">
    <source>
        <dbReference type="EMBL" id="KAL2842044.1"/>
    </source>
</evidence>
<gene>
    <name evidence="1" type="ORF">BJY01DRAFT_249280</name>
</gene>
<protein>
    <submittedName>
        <fullName evidence="1">Uncharacterized protein</fullName>
    </submittedName>
</protein>
<comment type="caution">
    <text evidence="1">The sequence shown here is derived from an EMBL/GenBank/DDBJ whole genome shotgun (WGS) entry which is preliminary data.</text>
</comment>
<evidence type="ECO:0000313" key="2">
    <source>
        <dbReference type="Proteomes" id="UP001610446"/>
    </source>
</evidence>